<evidence type="ECO:0000313" key="3">
    <source>
        <dbReference type="Proteomes" id="UP000077266"/>
    </source>
</evidence>
<keyword evidence="3" id="KW-1185">Reference proteome</keyword>
<feature type="region of interest" description="Disordered" evidence="1">
    <location>
        <begin position="98"/>
        <end position="161"/>
    </location>
</feature>
<organism evidence="2 3">
    <name type="scientific">Exidia glandulosa HHB12029</name>
    <dbReference type="NCBI Taxonomy" id="1314781"/>
    <lineage>
        <taxon>Eukaryota</taxon>
        <taxon>Fungi</taxon>
        <taxon>Dikarya</taxon>
        <taxon>Basidiomycota</taxon>
        <taxon>Agaricomycotina</taxon>
        <taxon>Agaricomycetes</taxon>
        <taxon>Auriculariales</taxon>
        <taxon>Exidiaceae</taxon>
        <taxon>Exidia</taxon>
    </lineage>
</organism>
<dbReference type="EMBL" id="KV426017">
    <property type="protein sequence ID" value="KZV91974.1"/>
    <property type="molecule type" value="Genomic_DNA"/>
</dbReference>
<dbReference type="InParanoid" id="A0A165HHA8"/>
<evidence type="ECO:0000256" key="1">
    <source>
        <dbReference type="SAM" id="MobiDB-lite"/>
    </source>
</evidence>
<accession>A0A165HHA8</accession>
<sequence length="229" mass="25642">MASMYSYRSLVTLTENPVRFARAVRLVRAVKILAPNVIHEIARARLDLLKCYSRQDRAIVILVCEEANERFPSSLRNRYMDDWHIKDFLKTSLNYPPTESELSELTDSESSIGPDDLRCGDHVPPLPNEPHQSQDRPGLPNRHAGPAPSQTPESAKANDLGTNAARFREPGRAAYSSPDSLMSPLEASVELKPKPAGYVAQLNRSGYSLQQSLDWSDELYNTVKVHRTA</sequence>
<dbReference type="AlphaFoldDB" id="A0A165HHA8"/>
<gene>
    <name evidence="2" type="ORF">EXIGLDRAFT_769474</name>
</gene>
<reference evidence="2 3" key="1">
    <citation type="journal article" date="2016" name="Mol. Biol. Evol.">
        <title>Comparative Genomics of Early-Diverging Mushroom-Forming Fungi Provides Insights into the Origins of Lignocellulose Decay Capabilities.</title>
        <authorList>
            <person name="Nagy L.G."/>
            <person name="Riley R."/>
            <person name="Tritt A."/>
            <person name="Adam C."/>
            <person name="Daum C."/>
            <person name="Floudas D."/>
            <person name="Sun H."/>
            <person name="Yadav J.S."/>
            <person name="Pangilinan J."/>
            <person name="Larsson K.H."/>
            <person name="Matsuura K."/>
            <person name="Barry K."/>
            <person name="Labutti K."/>
            <person name="Kuo R."/>
            <person name="Ohm R.A."/>
            <person name="Bhattacharya S.S."/>
            <person name="Shirouzu T."/>
            <person name="Yoshinaga Y."/>
            <person name="Martin F.M."/>
            <person name="Grigoriev I.V."/>
            <person name="Hibbett D.S."/>
        </authorList>
    </citation>
    <scope>NUCLEOTIDE SEQUENCE [LARGE SCALE GENOMIC DNA]</scope>
    <source>
        <strain evidence="2 3">HHB12029</strain>
    </source>
</reference>
<protein>
    <submittedName>
        <fullName evidence="2">Uncharacterized protein</fullName>
    </submittedName>
</protein>
<evidence type="ECO:0000313" key="2">
    <source>
        <dbReference type="EMBL" id="KZV91974.1"/>
    </source>
</evidence>
<proteinExistence type="predicted"/>
<name>A0A165HHA8_EXIGL</name>
<dbReference type="OrthoDB" id="2686745at2759"/>
<dbReference type="Proteomes" id="UP000077266">
    <property type="component" value="Unassembled WGS sequence"/>
</dbReference>